<proteinExistence type="inferred from homology"/>
<keyword evidence="13" id="KW-1185">Reference proteome</keyword>
<gene>
    <name evidence="12" type="primary">malQ</name>
    <name evidence="12" type="ORF">GCM10007852_06190</name>
</gene>
<keyword evidence="5 10" id="KW-0328">Glycosyltransferase</keyword>
<evidence type="ECO:0000259" key="11">
    <source>
        <dbReference type="Pfam" id="PF21226"/>
    </source>
</evidence>
<evidence type="ECO:0000256" key="7">
    <source>
        <dbReference type="ARBA" id="ARBA00023277"/>
    </source>
</evidence>
<comment type="caution">
    <text evidence="12">The sequence shown here is derived from an EMBL/GenBank/DDBJ whole genome shotgun (WGS) entry which is preliminary data.</text>
</comment>
<dbReference type="Gene3D" id="3.20.20.80">
    <property type="entry name" value="Glycosidases"/>
    <property type="match status" value="1"/>
</dbReference>
<comment type="catalytic activity">
    <reaction evidence="1 10">
        <text>Transfers a segment of a (1-&gt;4)-alpha-D-glucan to a new position in an acceptor, which may be glucose or a (1-&gt;4)-alpha-D-glucan.</text>
        <dbReference type="EC" id="2.4.1.25"/>
    </reaction>
</comment>
<reference evidence="12" key="1">
    <citation type="journal article" date="2014" name="Int. J. Syst. Evol. Microbiol.">
        <title>Complete genome sequence of Corynebacterium casei LMG S-19264T (=DSM 44701T), isolated from a smear-ripened cheese.</title>
        <authorList>
            <consortium name="US DOE Joint Genome Institute (JGI-PGF)"/>
            <person name="Walter F."/>
            <person name="Albersmeier A."/>
            <person name="Kalinowski J."/>
            <person name="Ruckert C."/>
        </authorList>
    </citation>
    <scope>NUCLEOTIDE SEQUENCE</scope>
    <source>
        <strain evidence="12">NBRC 110023</strain>
    </source>
</reference>
<dbReference type="InterPro" id="IPR003385">
    <property type="entry name" value="Glyco_hydro_77"/>
</dbReference>
<evidence type="ECO:0000313" key="12">
    <source>
        <dbReference type="EMBL" id="GLR69711.1"/>
    </source>
</evidence>
<dbReference type="Pfam" id="PF21226">
    <property type="entry name" value="MalQ_N"/>
    <property type="match status" value="1"/>
</dbReference>
<evidence type="ECO:0000256" key="9">
    <source>
        <dbReference type="ARBA" id="ARBA00031501"/>
    </source>
</evidence>
<reference evidence="12" key="2">
    <citation type="submission" date="2023-01" db="EMBL/GenBank/DDBJ databases">
        <title>Draft genome sequence of Agaribacter marinus strain NBRC 110023.</title>
        <authorList>
            <person name="Sun Q."/>
            <person name="Mori K."/>
        </authorList>
    </citation>
    <scope>NUCLEOTIDE SEQUENCE</scope>
    <source>
        <strain evidence="12">NBRC 110023</strain>
    </source>
</reference>
<dbReference type="GO" id="GO:0004134">
    <property type="term" value="F:4-alpha-glucanotransferase activity"/>
    <property type="evidence" value="ECO:0007669"/>
    <property type="project" value="UniProtKB-EC"/>
</dbReference>
<protein>
    <recommendedName>
        <fullName evidence="4 10">4-alpha-glucanotransferase</fullName>
        <ecNumber evidence="3 10">2.4.1.25</ecNumber>
    </recommendedName>
    <alternativeName>
        <fullName evidence="8 10">Amylomaltase</fullName>
    </alternativeName>
    <alternativeName>
        <fullName evidence="9 10">Disproportionating enzyme</fullName>
    </alternativeName>
</protein>
<dbReference type="GO" id="GO:0005975">
    <property type="term" value="P:carbohydrate metabolic process"/>
    <property type="evidence" value="ECO:0007669"/>
    <property type="project" value="InterPro"/>
</dbReference>
<accession>A0AA37STR6</accession>
<keyword evidence="7 10" id="KW-0119">Carbohydrate metabolism</keyword>
<dbReference type="EMBL" id="BSOT01000005">
    <property type="protein sequence ID" value="GLR69711.1"/>
    <property type="molecule type" value="Genomic_DNA"/>
</dbReference>
<organism evidence="12 13">
    <name type="scientific">Agaribacter marinus</name>
    <dbReference type="NCBI Taxonomy" id="1431249"/>
    <lineage>
        <taxon>Bacteria</taxon>
        <taxon>Pseudomonadati</taxon>
        <taxon>Pseudomonadota</taxon>
        <taxon>Gammaproteobacteria</taxon>
        <taxon>Alteromonadales</taxon>
        <taxon>Alteromonadaceae</taxon>
        <taxon>Agaribacter</taxon>
    </lineage>
</organism>
<sequence>MNKMIDCAAQTPAEDCSEELVRELVNYKGIGSDFIDAWGKPAKIAVKNQIKLLQAMGYDMRDESSLQHQLHDEATSEWLQGLNPVHVFRTNNDICIPIRVSIADATAEHTLKITTESGAEHKIKFLPSEGTLVASQAVEDIEYQQYLVAVDEVFTEGYHQLSLTKGRKNVAASRLIVAPESCFIPDDIASGKKMWGLSVQLYCLKSERNWGIGDFSDLIFLVNNAAKQGADFVGLNPIHSLYAADPDTCSPYGPSSRRWLNYLYIDVESIDCFDSSSVESYMTENDVAAKLVSLRALDFVDYEGVAAQKLAVLGKVFDVYSEKYFSKNSKQKKAFDEFVAAGGDSLHTLAVFETLQMELKNKGKAHWGWPVFPDGYQEAHLPAVRRFAKKHAHQVDFYKFLQWQASLQFEAASKAAKDAGMSIGLYRDLAVGVSEGSAEIWGNQSLYCTDVSVGAPPDILGPLGQKWGLPPMDPDALYQQAYQPIIDLFESNMHASGALRIDHVMALLRLWWVHKDDDANDGAYVNYPVDDLLAILALESQRNKSLVIGEDLGTVPDSIRTKLQENGMYSYRVFFFEQAQDGGFFSPSHYPEQSMATLTTHDMPTLIGFWHCDDLVLGKDVGLYPDEDVLATLYADRHDNKQQILNTLHGHGSIGDDISRDVHYVGMNKSLNHGLQTHMAGGSSALLSLQLEDWLEMEKPVNIPGTFKEYPNWKRKLSHNLEDIFTRADIQSLAKAITHKRIGASQS</sequence>
<dbReference type="NCBIfam" id="TIGR00217">
    <property type="entry name" value="malQ"/>
    <property type="match status" value="1"/>
</dbReference>
<name>A0AA37STR6_9ALTE</name>
<dbReference type="SUPFAM" id="SSF51445">
    <property type="entry name" value="(Trans)glycosidases"/>
    <property type="match status" value="1"/>
</dbReference>
<keyword evidence="6 10" id="KW-0808">Transferase</keyword>
<dbReference type="InterPro" id="IPR017853">
    <property type="entry name" value="GH"/>
</dbReference>
<dbReference type="RefSeq" id="WP_431307718.1">
    <property type="nucleotide sequence ID" value="NZ_BSOT01000005.1"/>
</dbReference>
<evidence type="ECO:0000256" key="3">
    <source>
        <dbReference type="ARBA" id="ARBA00012560"/>
    </source>
</evidence>
<evidence type="ECO:0000313" key="13">
    <source>
        <dbReference type="Proteomes" id="UP001156601"/>
    </source>
</evidence>
<evidence type="ECO:0000256" key="6">
    <source>
        <dbReference type="ARBA" id="ARBA00022679"/>
    </source>
</evidence>
<evidence type="ECO:0000256" key="1">
    <source>
        <dbReference type="ARBA" id="ARBA00000439"/>
    </source>
</evidence>
<dbReference type="EC" id="2.4.1.25" evidence="3 10"/>
<evidence type="ECO:0000256" key="10">
    <source>
        <dbReference type="RuleBase" id="RU361207"/>
    </source>
</evidence>
<feature type="domain" description="MalQ N-terminal beta-sandwich" evidence="11">
    <location>
        <begin position="82"/>
        <end position="179"/>
    </location>
</feature>
<dbReference type="PANTHER" id="PTHR32438">
    <property type="entry name" value="4-ALPHA-GLUCANOTRANSFERASE DPE1, CHLOROPLASTIC/AMYLOPLASTIC"/>
    <property type="match status" value="1"/>
</dbReference>
<dbReference type="AlphaFoldDB" id="A0AA37STR6"/>
<dbReference type="PANTHER" id="PTHR32438:SF5">
    <property type="entry name" value="4-ALPHA-GLUCANOTRANSFERASE DPE1, CHLOROPLASTIC_AMYLOPLASTIC"/>
    <property type="match status" value="1"/>
</dbReference>
<dbReference type="InterPro" id="IPR048458">
    <property type="entry name" value="MalQ_N"/>
</dbReference>
<evidence type="ECO:0000256" key="2">
    <source>
        <dbReference type="ARBA" id="ARBA00005684"/>
    </source>
</evidence>
<dbReference type="Pfam" id="PF02446">
    <property type="entry name" value="Glyco_hydro_77"/>
    <property type="match status" value="1"/>
</dbReference>
<evidence type="ECO:0000256" key="5">
    <source>
        <dbReference type="ARBA" id="ARBA00022676"/>
    </source>
</evidence>
<evidence type="ECO:0000256" key="8">
    <source>
        <dbReference type="ARBA" id="ARBA00031423"/>
    </source>
</evidence>
<evidence type="ECO:0000256" key="4">
    <source>
        <dbReference type="ARBA" id="ARBA00020295"/>
    </source>
</evidence>
<dbReference type="Proteomes" id="UP001156601">
    <property type="component" value="Unassembled WGS sequence"/>
</dbReference>
<dbReference type="NCBIfam" id="NF008274">
    <property type="entry name" value="PRK11052.1"/>
    <property type="match status" value="1"/>
</dbReference>
<comment type="similarity">
    <text evidence="2 10">Belongs to the disproportionating enzyme family.</text>
</comment>